<sequence>MVGIPSLLRVPSILARLQLRTTTSDMVCNLGFWRCKQIELHYRRIKCLWCGMEAHHVRNGKSSGNLPTRNSTATLGVYTNRASSYRNKVLMVWRRSSQGKLEKVNRLVYTDRASIRNKVLTVRKGKSFGVYTDRASPYGNKVLMVWRRSSSGKLTLLHKAILISHHLESLFLKVMMCHLVRKGKSSGNLPPRHSTATIGVFWGHELNDTTELLFTDEEDR</sequence>
<dbReference type="Proteomes" id="UP000030746">
    <property type="component" value="Unassembled WGS sequence"/>
</dbReference>
<dbReference type="EMBL" id="KB201656">
    <property type="protein sequence ID" value="ESO95530.1"/>
    <property type="molecule type" value="Genomic_DNA"/>
</dbReference>
<dbReference type="HOGENOM" id="CLU_1257320_0_0_1"/>
<evidence type="ECO:0000313" key="1">
    <source>
        <dbReference type="EMBL" id="ESO95530.1"/>
    </source>
</evidence>
<reference evidence="1 2" key="1">
    <citation type="journal article" date="2013" name="Nature">
        <title>Insights into bilaterian evolution from three spiralian genomes.</title>
        <authorList>
            <person name="Simakov O."/>
            <person name="Marletaz F."/>
            <person name="Cho S.J."/>
            <person name="Edsinger-Gonzales E."/>
            <person name="Havlak P."/>
            <person name="Hellsten U."/>
            <person name="Kuo D.H."/>
            <person name="Larsson T."/>
            <person name="Lv J."/>
            <person name="Arendt D."/>
            <person name="Savage R."/>
            <person name="Osoegawa K."/>
            <person name="de Jong P."/>
            <person name="Grimwood J."/>
            <person name="Chapman J.A."/>
            <person name="Shapiro H."/>
            <person name="Aerts A."/>
            <person name="Otillar R.P."/>
            <person name="Terry A.Y."/>
            <person name="Boore J.L."/>
            <person name="Grigoriev I.V."/>
            <person name="Lindberg D.R."/>
            <person name="Seaver E.C."/>
            <person name="Weisblat D.A."/>
            <person name="Putnam N.H."/>
            <person name="Rokhsar D.S."/>
        </authorList>
    </citation>
    <scope>NUCLEOTIDE SEQUENCE [LARGE SCALE GENOMIC DNA]</scope>
</reference>
<dbReference type="AlphaFoldDB" id="V4AL92"/>
<organism evidence="1 2">
    <name type="scientific">Lottia gigantea</name>
    <name type="common">Giant owl limpet</name>
    <dbReference type="NCBI Taxonomy" id="225164"/>
    <lineage>
        <taxon>Eukaryota</taxon>
        <taxon>Metazoa</taxon>
        <taxon>Spiralia</taxon>
        <taxon>Lophotrochozoa</taxon>
        <taxon>Mollusca</taxon>
        <taxon>Gastropoda</taxon>
        <taxon>Patellogastropoda</taxon>
        <taxon>Lottioidea</taxon>
        <taxon>Lottiidae</taxon>
        <taxon>Lottia</taxon>
    </lineage>
</organism>
<dbReference type="KEGG" id="lgi:LOTGIDRAFT_160695"/>
<protein>
    <submittedName>
        <fullName evidence="1">Uncharacterized protein</fullName>
    </submittedName>
</protein>
<dbReference type="CTD" id="20238470"/>
<gene>
    <name evidence="1" type="ORF">LOTGIDRAFT_160695</name>
</gene>
<dbReference type="GeneID" id="20238470"/>
<evidence type="ECO:0000313" key="2">
    <source>
        <dbReference type="Proteomes" id="UP000030746"/>
    </source>
</evidence>
<dbReference type="RefSeq" id="XP_009054030.1">
    <property type="nucleotide sequence ID" value="XM_009055782.1"/>
</dbReference>
<proteinExistence type="predicted"/>
<name>V4AL92_LOTGI</name>
<keyword evidence="2" id="KW-1185">Reference proteome</keyword>
<accession>V4AL92</accession>